<keyword evidence="5" id="KW-0687">Ribonucleoprotein</keyword>
<reference evidence="8 9" key="1">
    <citation type="submission" date="2015-04" db="EMBL/GenBank/DDBJ databases">
        <authorList>
            <person name="Syromyatnikov M.Y."/>
            <person name="Popov V.N."/>
        </authorList>
    </citation>
    <scope>NUCLEOTIDE SEQUENCE [LARGE SCALE GENOMIC DNA]</scope>
</reference>
<dbReference type="GO" id="GO:0005762">
    <property type="term" value="C:mitochondrial large ribosomal subunit"/>
    <property type="evidence" value="ECO:0007669"/>
    <property type="project" value="TreeGrafter"/>
</dbReference>
<dbReference type="STRING" id="568069.A0A1J1J4A1"/>
<evidence type="ECO:0000256" key="5">
    <source>
        <dbReference type="ARBA" id="ARBA00023274"/>
    </source>
</evidence>
<dbReference type="EMBL" id="CVRI01000066">
    <property type="protein sequence ID" value="CRL06310.1"/>
    <property type="molecule type" value="Genomic_DNA"/>
</dbReference>
<dbReference type="PANTHER" id="PTHR31542:SF1">
    <property type="entry name" value="LARGE RIBOSOMAL SUBUNIT PROTEIN ML50"/>
    <property type="match status" value="1"/>
</dbReference>
<evidence type="ECO:0000256" key="1">
    <source>
        <dbReference type="ARBA" id="ARBA00004173"/>
    </source>
</evidence>
<organism evidence="8 9">
    <name type="scientific">Clunio marinus</name>
    <dbReference type="NCBI Taxonomy" id="568069"/>
    <lineage>
        <taxon>Eukaryota</taxon>
        <taxon>Metazoa</taxon>
        <taxon>Ecdysozoa</taxon>
        <taxon>Arthropoda</taxon>
        <taxon>Hexapoda</taxon>
        <taxon>Insecta</taxon>
        <taxon>Pterygota</taxon>
        <taxon>Neoptera</taxon>
        <taxon>Endopterygota</taxon>
        <taxon>Diptera</taxon>
        <taxon>Nematocera</taxon>
        <taxon>Chironomoidea</taxon>
        <taxon>Chironomidae</taxon>
        <taxon>Clunio</taxon>
    </lineage>
</organism>
<gene>
    <name evidence="8" type="primary">putative GK25552</name>
    <name evidence="8" type="ORF">CLUMA_CG019036</name>
</gene>
<evidence type="ECO:0000313" key="8">
    <source>
        <dbReference type="EMBL" id="CRL06310.1"/>
    </source>
</evidence>
<dbReference type="InterPro" id="IPR018305">
    <property type="entry name" value="Ribosomal_m50"/>
</dbReference>
<dbReference type="Proteomes" id="UP000183832">
    <property type="component" value="Unassembled WGS sequence"/>
</dbReference>
<evidence type="ECO:0000256" key="7">
    <source>
        <dbReference type="ARBA" id="ARBA00035398"/>
    </source>
</evidence>
<keyword evidence="4" id="KW-0496">Mitochondrion</keyword>
<accession>A0A1J1J4A1</accession>
<evidence type="ECO:0000256" key="4">
    <source>
        <dbReference type="ARBA" id="ARBA00023128"/>
    </source>
</evidence>
<comment type="subcellular location">
    <subcellularLocation>
        <location evidence="1">Mitochondrion</location>
    </subcellularLocation>
</comment>
<evidence type="ECO:0000256" key="2">
    <source>
        <dbReference type="ARBA" id="ARBA00008860"/>
    </source>
</evidence>
<evidence type="ECO:0000256" key="6">
    <source>
        <dbReference type="ARBA" id="ARBA00035183"/>
    </source>
</evidence>
<evidence type="ECO:0000256" key="3">
    <source>
        <dbReference type="ARBA" id="ARBA00022980"/>
    </source>
</evidence>
<dbReference type="AlphaFoldDB" id="A0A1J1J4A1"/>
<keyword evidence="9" id="KW-1185">Reference proteome</keyword>
<evidence type="ECO:0000313" key="9">
    <source>
        <dbReference type="Proteomes" id="UP000183832"/>
    </source>
</evidence>
<dbReference type="PANTHER" id="PTHR31542">
    <property type="entry name" value="39A RIBOSOMAL PROTEIN L50, MITOCHONDRIAL"/>
    <property type="match status" value="1"/>
</dbReference>
<name>A0A1J1J4A1_9DIPT</name>
<dbReference type="OrthoDB" id="9939609at2759"/>
<sequence>MMRGFLNIVRTYASKNRVKPHQKPIVYKPINAQIESIKAKGFLRPIKPYEPPRDFKEIVDKVVADMGGISNFKDQKFDLLRNCSTVFNYSVPNSQLFEMKTLKDVVRFYGTPIDTHTPYETLVKENDLPNLHVIAEYRRYNPETDGISAFPKSSTLVTGLKYRKKYKGHKAKTSWP</sequence>
<proteinExistence type="inferred from homology"/>
<protein>
    <recommendedName>
        <fullName evidence="6">Large ribosomal subunit protein mL50</fullName>
    </recommendedName>
    <alternativeName>
        <fullName evidence="7">39S ribosomal protein L50, mitochondrial</fullName>
    </alternativeName>
</protein>
<comment type="similarity">
    <text evidence="2">Belongs to the mitochondrion-specific ribosomal protein mL50 family.</text>
</comment>
<keyword evidence="3" id="KW-0689">Ribosomal protein</keyword>